<reference evidence="2 3" key="1">
    <citation type="submission" date="2023-01" db="EMBL/GenBank/DDBJ databases">
        <authorList>
            <person name="Whitehead M."/>
        </authorList>
    </citation>
    <scope>NUCLEOTIDE SEQUENCE [LARGE SCALE GENOMIC DNA]</scope>
</reference>
<dbReference type="Gene3D" id="3.10.10.10">
    <property type="entry name" value="HIV Type 1 Reverse Transcriptase, subunit A, domain 1"/>
    <property type="match status" value="1"/>
</dbReference>
<dbReference type="InterPro" id="IPR005312">
    <property type="entry name" value="DUF1759"/>
</dbReference>
<dbReference type="InterPro" id="IPR043128">
    <property type="entry name" value="Rev_trsase/Diguanyl_cyclase"/>
</dbReference>
<dbReference type="AlphaFoldDB" id="A0AAV0VFV1"/>
<protein>
    <recommendedName>
        <fullName evidence="4">Peptidase aspartic putative domain-containing protein</fullName>
    </recommendedName>
</protein>
<name>A0AAV0VFV1_9HEMI</name>
<dbReference type="CDD" id="cd01644">
    <property type="entry name" value="RT_pepA17"/>
    <property type="match status" value="1"/>
</dbReference>
<dbReference type="Gene3D" id="3.30.70.270">
    <property type="match status" value="1"/>
</dbReference>
<proteinExistence type="predicted"/>
<dbReference type="Gene3D" id="2.40.70.10">
    <property type="entry name" value="Acid Proteases"/>
    <property type="match status" value="1"/>
</dbReference>
<evidence type="ECO:0000256" key="1">
    <source>
        <dbReference type="SAM" id="MobiDB-lite"/>
    </source>
</evidence>
<evidence type="ECO:0008006" key="4">
    <source>
        <dbReference type="Google" id="ProtNLM"/>
    </source>
</evidence>
<dbReference type="SUPFAM" id="SSF50630">
    <property type="entry name" value="Acid proteases"/>
    <property type="match status" value="1"/>
</dbReference>
<feature type="compositionally biased region" description="Low complexity" evidence="1">
    <location>
        <begin position="106"/>
        <end position="117"/>
    </location>
</feature>
<dbReference type="SUPFAM" id="SSF56672">
    <property type="entry name" value="DNA/RNA polymerases"/>
    <property type="match status" value="1"/>
</dbReference>
<dbReference type="Proteomes" id="UP001160148">
    <property type="component" value="Unassembled WGS sequence"/>
</dbReference>
<dbReference type="InterPro" id="IPR043502">
    <property type="entry name" value="DNA/RNA_pol_sf"/>
</dbReference>
<dbReference type="EMBL" id="CARXXK010000001">
    <property type="protein sequence ID" value="CAI6343103.1"/>
    <property type="molecule type" value="Genomic_DNA"/>
</dbReference>
<comment type="caution">
    <text evidence="2">The sequence shown here is derived from an EMBL/GenBank/DDBJ whole genome shotgun (WGS) entry which is preliminary data.</text>
</comment>
<dbReference type="PANTHER" id="PTHR47331:SF5">
    <property type="entry name" value="RIBONUCLEASE H"/>
    <property type="match status" value="1"/>
</dbReference>
<dbReference type="Pfam" id="PF03564">
    <property type="entry name" value="DUF1759"/>
    <property type="match status" value="1"/>
</dbReference>
<evidence type="ECO:0000313" key="2">
    <source>
        <dbReference type="EMBL" id="CAI6343103.1"/>
    </source>
</evidence>
<dbReference type="InterPro" id="IPR021109">
    <property type="entry name" value="Peptidase_aspartic_dom_sf"/>
</dbReference>
<dbReference type="CDD" id="cd00303">
    <property type="entry name" value="retropepsin_like"/>
    <property type="match status" value="1"/>
</dbReference>
<organism evidence="2 3">
    <name type="scientific">Macrosiphum euphorbiae</name>
    <name type="common">potato aphid</name>
    <dbReference type="NCBI Taxonomy" id="13131"/>
    <lineage>
        <taxon>Eukaryota</taxon>
        <taxon>Metazoa</taxon>
        <taxon>Ecdysozoa</taxon>
        <taxon>Arthropoda</taxon>
        <taxon>Hexapoda</taxon>
        <taxon>Insecta</taxon>
        <taxon>Pterygota</taxon>
        <taxon>Neoptera</taxon>
        <taxon>Paraneoptera</taxon>
        <taxon>Hemiptera</taxon>
        <taxon>Sternorrhyncha</taxon>
        <taxon>Aphidomorpha</taxon>
        <taxon>Aphidoidea</taxon>
        <taxon>Aphididae</taxon>
        <taxon>Macrosiphini</taxon>
        <taxon>Macrosiphum</taxon>
    </lineage>
</organism>
<dbReference type="PANTHER" id="PTHR47331">
    <property type="entry name" value="PHD-TYPE DOMAIN-CONTAINING PROTEIN"/>
    <property type="match status" value="1"/>
</dbReference>
<dbReference type="GO" id="GO:0071897">
    <property type="term" value="P:DNA biosynthetic process"/>
    <property type="evidence" value="ECO:0007669"/>
    <property type="project" value="UniProtKB-ARBA"/>
</dbReference>
<accession>A0AAV0VFV1</accession>
<dbReference type="InterPro" id="IPR008042">
    <property type="entry name" value="Retrotrans_Pao"/>
</dbReference>
<sequence length="1028" mass="116758">MGLDESDQKVLTDLKRKRGVIKASLTRVRNFMNTFNPREQAITLVEFRQEELPQISRKFDEIQCQIELLDVDNFEETEQAREAFENDYYSIRSEMQEMINQEKSHNSSMSNNSLNASVPHPQQARLPPIEIPKFDGNIQEWNSFFDLYKAMVHNNEHYSLAQKFSYLRLALGGPALDIIKGIPITEVNYEAAMRKLQQRYDNKSLVIQSHIRAILDAPRVEVASANELQKLHSCVSTHIAALESLCQPIEHWDAWLVTIILRKLDQTTSHEWQLRRTNTDLPTYIELEAFISSRCIAFESSETLDANEKGEEARYPTNSAIMKKTSNHTATRKGLIASIPNDIKCSCCSEPHKLYACSKFKDLSIGDRVTVVRDSRLCFNCFSPTHMATVCKSLYGCRICRRRHNTLLHFDKVPEPQQTTERERTTTERSNVSAAASAFNGLEQNYTFLATAVVLVADRRSNQRKCRALLDSGSQVNFISGNLAKSLQLECKKSNLPVGGIGARICQVRAVSYVEVSVQSRLSDYWVKLVCYVLPTIVNNLPSCETPKEGWQIPDDLMSQLADPSFQNPGTVDLLIGGGVFFDVFSTTVPRIPLNVKNVVLNFSNLGWIVTGEIGVVTLAGINSVGESLEEDWKAIMAGEASSFGRLSKENQRCLEEAETVEHFNQTTYRDEEGRFVVRLPRKDTVNELGSTLAMATSRFLSVERRLQHDEKLRTEYTKFINEYIEMGHMVEVADELVIPKPSFYLPHHAVLKSSSLTTKLRVVFDASATSSSGLSLNKVLKCGPTVQEDVFGILTRFRKHQYVITSDVEKMFRQVRVSEDDWNLQRILWRQNPKEQLRTYQLTTVTYGTTPASFLATQCLVALAEEAKEQYPEASKSILRDFYMDDLMTGADSVEDCCKIQKEVNSILDSAKMPLRKWCSNSQDIIEQMGKREGDTLFTLEIGDGEIVKSLGLEWKPLLDQFFFTISPTLQPKCLTKRVILSDLNKIFDPLGFLTPVLIKGKIFLQQMWAEKMDWDKPLPQNFISQG</sequence>
<evidence type="ECO:0000313" key="3">
    <source>
        <dbReference type="Proteomes" id="UP001160148"/>
    </source>
</evidence>
<dbReference type="Pfam" id="PF05380">
    <property type="entry name" value="Peptidase_A17"/>
    <property type="match status" value="1"/>
</dbReference>
<feature type="region of interest" description="Disordered" evidence="1">
    <location>
        <begin position="101"/>
        <end position="122"/>
    </location>
</feature>
<gene>
    <name evidence="2" type="ORF">MEUPH1_LOCUS419</name>
</gene>
<keyword evidence="3" id="KW-1185">Reference proteome</keyword>